<sequence>MNALRGRRKPLAMAGALLIGSALAGFIPGSASASSHREAPLIAADPTVDNTDVYAFVSPDSPDTVTLVANWFGLQEPNGGPNFYPWATDANYDINIDNDGDAKPDLTYRWTFENDDRRGKSTFLYNNGPVTSLDDENLLFRQTYKLEVIDDKGKDKTLIRKGKVAPSNVGPASIPDYRPLRDQAIAKIPGGGQTYVGAAEDSFFLDLRVFDLLYGGNLSEVGQDTLRGYNVNTIAIQVPKSALTLKGDPKRNPVIGVWSDTERKTLRLSPGQAKPEGPFVQVSRLGNPLVNEVVSSVALKDAFNGLTPDKDGTVKPLLDRVTNPEVPKLLEAIYKLKAPATPRNDLVEIFLTGITTKAGGPIKADLNSQLNNADVNPKKFVPSEMLRLNTSIQPNDKPNRLGVIGGDLQGFPNGRRLADDVVDIELQALAGAAQTGQIVPELAAGDKVDANDKWFEAKFPYVALPHNTAVNSNTVMADVAPSANIVGDMPAGPMIGGAFGALALAGGGLWMWRKRRQRQA</sequence>
<evidence type="ECO:0000256" key="2">
    <source>
        <dbReference type="SAM" id="SignalP"/>
    </source>
</evidence>
<name>A0A1Y5XWS6_KIBAR</name>
<dbReference type="EMBL" id="FWXV01000005">
    <property type="protein sequence ID" value="SMD18133.1"/>
    <property type="molecule type" value="Genomic_DNA"/>
</dbReference>
<keyword evidence="1" id="KW-0472">Membrane</keyword>
<keyword evidence="1" id="KW-0812">Transmembrane</keyword>
<dbReference type="AlphaFoldDB" id="A0A1Y5XWS6"/>
<evidence type="ECO:0000256" key="1">
    <source>
        <dbReference type="SAM" id="Phobius"/>
    </source>
</evidence>
<evidence type="ECO:0008006" key="5">
    <source>
        <dbReference type="Google" id="ProtNLM"/>
    </source>
</evidence>
<organism evidence="3 4">
    <name type="scientific">Kibdelosporangium aridum</name>
    <dbReference type="NCBI Taxonomy" id="2030"/>
    <lineage>
        <taxon>Bacteria</taxon>
        <taxon>Bacillati</taxon>
        <taxon>Actinomycetota</taxon>
        <taxon>Actinomycetes</taxon>
        <taxon>Pseudonocardiales</taxon>
        <taxon>Pseudonocardiaceae</taxon>
        <taxon>Kibdelosporangium</taxon>
    </lineage>
</organism>
<keyword evidence="1" id="KW-1133">Transmembrane helix</keyword>
<dbReference type="InterPro" id="IPR006311">
    <property type="entry name" value="TAT_signal"/>
</dbReference>
<dbReference type="OrthoDB" id="9791748at2"/>
<accession>A0A1Y5XWS6</accession>
<feature type="transmembrane region" description="Helical" evidence="1">
    <location>
        <begin position="491"/>
        <end position="512"/>
    </location>
</feature>
<evidence type="ECO:0000313" key="3">
    <source>
        <dbReference type="EMBL" id="SMD18133.1"/>
    </source>
</evidence>
<keyword evidence="4" id="KW-1185">Reference proteome</keyword>
<protein>
    <recommendedName>
        <fullName evidence="5">DUF4331 domain-containing protein</fullName>
    </recommendedName>
</protein>
<dbReference type="Pfam" id="PF14224">
    <property type="entry name" value="DUF4331"/>
    <property type="match status" value="1"/>
</dbReference>
<evidence type="ECO:0000313" key="4">
    <source>
        <dbReference type="Proteomes" id="UP000192674"/>
    </source>
</evidence>
<keyword evidence="2" id="KW-0732">Signal</keyword>
<dbReference type="PROSITE" id="PS51318">
    <property type="entry name" value="TAT"/>
    <property type="match status" value="1"/>
</dbReference>
<dbReference type="RefSeq" id="WP_033387677.1">
    <property type="nucleotide sequence ID" value="NZ_FWXV01000005.1"/>
</dbReference>
<dbReference type="Proteomes" id="UP000192674">
    <property type="component" value="Unassembled WGS sequence"/>
</dbReference>
<reference evidence="3 4" key="1">
    <citation type="submission" date="2017-04" db="EMBL/GenBank/DDBJ databases">
        <authorList>
            <person name="Afonso C.L."/>
            <person name="Miller P.J."/>
            <person name="Scott M.A."/>
            <person name="Spackman E."/>
            <person name="Goraichik I."/>
            <person name="Dimitrov K.M."/>
            <person name="Suarez D.L."/>
            <person name="Swayne D.E."/>
        </authorList>
    </citation>
    <scope>NUCLEOTIDE SEQUENCE [LARGE SCALE GENOMIC DNA]</scope>
    <source>
        <strain evidence="3 4">DSM 43828</strain>
    </source>
</reference>
<proteinExistence type="predicted"/>
<feature type="chain" id="PRO_5038771506" description="DUF4331 domain-containing protein" evidence="2">
    <location>
        <begin position="25"/>
        <end position="520"/>
    </location>
</feature>
<dbReference type="InterPro" id="IPR025566">
    <property type="entry name" value="DUF4331"/>
</dbReference>
<feature type="signal peptide" evidence="2">
    <location>
        <begin position="1"/>
        <end position="24"/>
    </location>
</feature>
<gene>
    <name evidence="3" type="ORF">SAMN05661093_05701</name>
</gene>